<organism evidence="2 3">
    <name type="scientific">Clostridium saudiense</name>
    <dbReference type="NCBI Taxonomy" id="1414720"/>
    <lineage>
        <taxon>Bacteria</taxon>
        <taxon>Bacillati</taxon>
        <taxon>Bacillota</taxon>
        <taxon>Clostridia</taxon>
        <taxon>Eubacteriales</taxon>
        <taxon>Clostridiaceae</taxon>
        <taxon>Clostridium</taxon>
    </lineage>
</organism>
<protein>
    <submittedName>
        <fullName evidence="2">DUF559 domain-containing protein</fullName>
    </submittedName>
</protein>
<dbReference type="InterPro" id="IPR049468">
    <property type="entry name" value="Restrct_endonuc-II-like_dom"/>
</dbReference>
<reference evidence="2 3" key="1">
    <citation type="journal article" date="2021" name="Sci. Rep.">
        <title>The distribution of antibiotic resistance genes in chicken gut microbiota commensals.</title>
        <authorList>
            <person name="Juricova H."/>
            <person name="Matiasovicova J."/>
            <person name="Kubasova T."/>
            <person name="Cejkova D."/>
            <person name="Rychlik I."/>
        </authorList>
    </citation>
    <scope>NUCLEOTIDE SEQUENCE [LARGE SCALE GENOMIC DNA]</scope>
    <source>
        <strain evidence="2 3">An435</strain>
    </source>
</reference>
<dbReference type="Proteomes" id="UP000767334">
    <property type="component" value="Unassembled WGS sequence"/>
</dbReference>
<dbReference type="InterPro" id="IPR011335">
    <property type="entry name" value="Restrct_endonuc-II-like"/>
</dbReference>
<feature type="domain" description="Restriction endonuclease type II-like" evidence="1">
    <location>
        <begin position="67"/>
        <end position="162"/>
    </location>
</feature>
<dbReference type="SUPFAM" id="SSF52980">
    <property type="entry name" value="Restriction endonuclease-like"/>
    <property type="match status" value="1"/>
</dbReference>
<evidence type="ECO:0000259" key="1">
    <source>
        <dbReference type="Pfam" id="PF18741"/>
    </source>
</evidence>
<proteinExistence type="predicted"/>
<evidence type="ECO:0000313" key="3">
    <source>
        <dbReference type="Proteomes" id="UP000767334"/>
    </source>
</evidence>
<sequence length="169" mass="19550">MYLVTSIEPEELNVDSSKNNGPKLFKKYLQYVKAVSDGNKELTQEILNSVCDSNVGRNEEVHYDSDFENQVHDALEKAGLIVDTQIGVSGYKIDLGVYDKNSSKYILGIECDGAAFHSSKSARERDIYRQRYLESRGWNIIRIWSKNWWSNPQREVDRVVERVNEIINR</sequence>
<evidence type="ECO:0000313" key="2">
    <source>
        <dbReference type="EMBL" id="MBM6820951.1"/>
    </source>
</evidence>
<dbReference type="EMBL" id="JACJLL010000219">
    <property type="protein sequence ID" value="MBM6820951.1"/>
    <property type="molecule type" value="Genomic_DNA"/>
</dbReference>
<dbReference type="Pfam" id="PF18741">
    <property type="entry name" value="MTES_1575"/>
    <property type="match status" value="1"/>
</dbReference>
<name>A0ABS2FKT7_9CLOT</name>
<comment type="caution">
    <text evidence="2">The sequence shown here is derived from an EMBL/GenBank/DDBJ whole genome shotgun (WGS) entry which is preliminary data.</text>
</comment>
<dbReference type="Gene3D" id="3.40.960.10">
    <property type="entry name" value="VSR Endonuclease"/>
    <property type="match status" value="1"/>
</dbReference>
<gene>
    <name evidence="2" type="ORF">H6A19_16685</name>
</gene>
<keyword evidence="3" id="KW-1185">Reference proteome</keyword>
<accession>A0ABS2FKT7</accession>